<dbReference type="OrthoDB" id="5195098at2"/>
<gene>
    <name evidence="1" type="ORF">SAMN05421874_1069</name>
</gene>
<accession>A0A1G9A3Y1</accession>
<evidence type="ECO:0000313" key="1">
    <source>
        <dbReference type="EMBL" id="SDK21295.1"/>
    </source>
</evidence>
<dbReference type="Proteomes" id="UP000198683">
    <property type="component" value="Unassembled WGS sequence"/>
</dbReference>
<evidence type="ECO:0000313" key="2">
    <source>
        <dbReference type="Proteomes" id="UP000198683"/>
    </source>
</evidence>
<dbReference type="Pfam" id="PF19986">
    <property type="entry name" value="DUF6422"/>
    <property type="match status" value="1"/>
</dbReference>
<organism evidence="1 2">
    <name type="scientific">Nonomuraea maritima</name>
    <dbReference type="NCBI Taxonomy" id="683260"/>
    <lineage>
        <taxon>Bacteria</taxon>
        <taxon>Bacillati</taxon>
        <taxon>Actinomycetota</taxon>
        <taxon>Actinomycetes</taxon>
        <taxon>Streptosporangiales</taxon>
        <taxon>Streptosporangiaceae</taxon>
        <taxon>Nonomuraea</taxon>
    </lineage>
</organism>
<dbReference type="EMBL" id="FNFB01000006">
    <property type="protein sequence ID" value="SDK21295.1"/>
    <property type="molecule type" value="Genomic_DNA"/>
</dbReference>
<reference evidence="1 2" key="1">
    <citation type="submission" date="2016-10" db="EMBL/GenBank/DDBJ databases">
        <authorList>
            <person name="de Groot N.N."/>
        </authorList>
    </citation>
    <scope>NUCLEOTIDE SEQUENCE [LARGE SCALE GENOMIC DNA]</scope>
    <source>
        <strain evidence="1 2">CGMCC 4.5681</strain>
    </source>
</reference>
<name>A0A1G9A3Y1_9ACTN</name>
<dbReference type="AlphaFoldDB" id="A0A1G9A3Y1"/>
<dbReference type="InterPro" id="IPR046307">
    <property type="entry name" value="DUF6422"/>
</dbReference>
<dbReference type="RefSeq" id="WP_090763096.1">
    <property type="nucleotide sequence ID" value="NZ_FNFB01000006.1"/>
</dbReference>
<sequence length="94" mass="9733">MSTYQDLTAKQKSALESAALKVINARAEGRSMLMRAGIEPPSDPSWFGSPCGMQSCGCNDYTGHGGACETGITGPTGGAVIDTCGHEPSEHLET</sequence>
<protein>
    <submittedName>
        <fullName evidence="1">Uncharacterized protein</fullName>
    </submittedName>
</protein>
<keyword evidence="2" id="KW-1185">Reference proteome</keyword>
<proteinExistence type="predicted"/>